<feature type="compositionally biased region" description="Polar residues" evidence="1">
    <location>
        <begin position="1"/>
        <end position="10"/>
    </location>
</feature>
<feature type="domain" description="DUF6594" evidence="3">
    <location>
        <begin position="372"/>
        <end position="456"/>
    </location>
</feature>
<dbReference type="RefSeq" id="XP_007676799.1">
    <property type="nucleotide sequence ID" value="XM_007678609.1"/>
</dbReference>
<feature type="region of interest" description="Disordered" evidence="1">
    <location>
        <begin position="1"/>
        <end position="207"/>
    </location>
</feature>
<feature type="transmembrane region" description="Helical" evidence="2">
    <location>
        <begin position="444"/>
        <end position="461"/>
    </location>
</feature>
<feature type="compositionally biased region" description="Polar residues" evidence="1">
    <location>
        <begin position="41"/>
        <end position="51"/>
    </location>
</feature>
<dbReference type="Pfam" id="PF20237">
    <property type="entry name" value="DUF6594"/>
    <property type="match status" value="1"/>
</dbReference>
<organism evidence="4 5">
    <name type="scientific">Baudoinia panamericana (strain UAMH 10762)</name>
    <name type="common">Angels' share fungus</name>
    <name type="synonym">Baudoinia compniacensis (strain UAMH 10762)</name>
    <dbReference type="NCBI Taxonomy" id="717646"/>
    <lineage>
        <taxon>Eukaryota</taxon>
        <taxon>Fungi</taxon>
        <taxon>Dikarya</taxon>
        <taxon>Ascomycota</taxon>
        <taxon>Pezizomycotina</taxon>
        <taxon>Dothideomycetes</taxon>
        <taxon>Dothideomycetidae</taxon>
        <taxon>Mycosphaerellales</taxon>
        <taxon>Teratosphaeriaceae</taxon>
        <taxon>Baudoinia</taxon>
    </lineage>
</organism>
<dbReference type="InterPro" id="IPR046529">
    <property type="entry name" value="DUF6594"/>
</dbReference>
<sequence length="468" mass="51418">MSLRSGTSGLDSVDVEKVNRSVSPLHRNSTSGFSGPAHPSFNFNAPASAQGFSYHRTDSPGGFNFNRTDSPGFARTQSPSVRLSTSSAGERITGNLLRAKSTPHVAPSANSTSPSSSTSIEYSNPPQSWQRPSEDDTPRYQPRRHTFVELPADPTAGRIPSLSQRSSKPDFLKGPPPPPPPAVPPMPTAPSKARYSQQSSKSHEVHEMKQAPFQMRSDSQMQTESMRSLVPTIREKSSFIDGPSTFAQRVFEAGKPDLLYDLRTTILLKDHKDGFLDLTTLQRMSTHVLQQKLVEQVKAIGDRGAWMEIGIKDALHDYCEAIRDLQFMESCGTNGKDNDPFLLSTVKPMDCQLLEDAGLAWRDSKHKPARQHPDRLEYTKRVSPVRQRLRRLLMALLGGLALIAPFLIITLLQGQLVRLVVTCGFMVVFAIAAAIGSELSPDRVALATAAYAAALVIFVGNNPPTWQY</sequence>
<dbReference type="Proteomes" id="UP000011761">
    <property type="component" value="Unassembled WGS sequence"/>
</dbReference>
<feature type="compositionally biased region" description="Low complexity" evidence="1">
    <location>
        <begin position="106"/>
        <end position="119"/>
    </location>
</feature>
<keyword evidence="2" id="KW-1133">Transmembrane helix</keyword>
<dbReference type="HOGENOM" id="CLU_583913_0_0_1"/>
<dbReference type="AlphaFoldDB" id="M2N9J5"/>
<evidence type="ECO:0000259" key="3">
    <source>
        <dbReference type="Pfam" id="PF20237"/>
    </source>
</evidence>
<keyword evidence="2" id="KW-0812">Transmembrane</keyword>
<keyword evidence="5" id="KW-1185">Reference proteome</keyword>
<feature type="compositionally biased region" description="Polar residues" evidence="1">
    <location>
        <begin position="65"/>
        <end position="88"/>
    </location>
</feature>
<proteinExistence type="predicted"/>
<dbReference type="GeneID" id="19112447"/>
<dbReference type="eggNOG" id="ENOG502STR3">
    <property type="taxonomic scope" value="Eukaryota"/>
</dbReference>
<protein>
    <recommendedName>
        <fullName evidence="3">DUF6594 domain-containing protein</fullName>
    </recommendedName>
</protein>
<dbReference type="EMBL" id="KB445556">
    <property type="protein sequence ID" value="EMC95789.1"/>
    <property type="molecule type" value="Genomic_DNA"/>
</dbReference>
<reference evidence="4 5" key="1">
    <citation type="journal article" date="2012" name="PLoS Pathog.">
        <title>Diverse lifestyles and strategies of plant pathogenesis encoded in the genomes of eighteen Dothideomycetes fungi.</title>
        <authorList>
            <person name="Ohm R.A."/>
            <person name="Feau N."/>
            <person name="Henrissat B."/>
            <person name="Schoch C.L."/>
            <person name="Horwitz B.A."/>
            <person name="Barry K.W."/>
            <person name="Condon B.J."/>
            <person name="Copeland A.C."/>
            <person name="Dhillon B."/>
            <person name="Glaser F."/>
            <person name="Hesse C.N."/>
            <person name="Kosti I."/>
            <person name="LaButti K."/>
            <person name="Lindquist E.A."/>
            <person name="Lucas S."/>
            <person name="Salamov A.A."/>
            <person name="Bradshaw R.E."/>
            <person name="Ciuffetti L."/>
            <person name="Hamelin R.C."/>
            <person name="Kema G.H.J."/>
            <person name="Lawrence C."/>
            <person name="Scott J.A."/>
            <person name="Spatafora J.W."/>
            <person name="Turgeon B.G."/>
            <person name="de Wit P.J.G.M."/>
            <person name="Zhong S."/>
            <person name="Goodwin S.B."/>
            <person name="Grigoriev I.V."/>
        </authorList>
    </citation>
    <scope>NUCLEOTIDE SEQUENCE [LARGE SCALE GENOMIC DNA]</scope>
    <source>
        <strain evidence="4 5">UAMH 10762</strain>
    </source>
</reference>
<feature type="transmembrane region" description="Helical" evidence="2">
    <location>
        <begin position="392"/>
        <end position="413"/>
    </location>
</feature>
<name>M2N9J5_BAUPA</name>
<feature type="transmembrane region" description="Helical" evidence="2">
    <location>
        <begin position="419"/>
        <end position="437"/>
    </location>
</feature>
<evidence type="ECO:0000313" key="4">
    <source>
        <dbReference type="EMBL" id="EMC95789.1"/>
    </source>
</evidence>
<keyword evidence="2" id="KW-0472">Membrane</keyword>
<feature type="compositionally biased region" description="Polar residues" evidence="1">
    <location>
        <begin position="20"/>
        <end position="33"/>
    </location>
</feature>
<evidence type="ECO:0000256" key="1">
    <source>
        <dbReference type="SAM" id="MobiDB-lite"/>
    </source>
</evidence>
<dbReference type="OrthoDB" id="3546297at2759"/>
<feature type="compositionally biased region" description="Pro residues" evidence="1">
    <location>
        <begin position="174"/>
        <end position="188"/>
    </location>
</feature>
<accession>M2N9J5</accession>
<feature type="compositionally biased region" description="Polar residues" evidence="1">
    <location>
        <begin position="120"/>
        <end position="131"/>
    </location>
</feature>
<gene>
    <name evidence="4" type="ORF">BAUCODRAFT_34555</name>
</gene>
<evidence type="ECO:0000256" key="2">
    <source>
        <dbReference type="SAM" id="Phobius"/>
    </source>
</evidence>
<dbReference type="KEGG" id="bcom:BAUCODRAFT_34555"/>
<evidence type="ECO:0000313" key="5">
    <source>
        <dbReference type="Proteomes" id="UP000011761"/>
    </source>
</evidence>